<evidence type="ECO:0000256" key="1">
    <source>
        <dbReference type="SAM" id="MobiDB-lite"/>
    </source>
</evidence>
<comment type="caution">
    <text evidence="2">The sequence shown here is derived from an EMBL/GenBank/DDBJ whole genome shotgun (WGS) entry which is preliminary data.</text>
</comment>
<organism evidence="2 3">
    <name type="scientific">Bacteroides uniformis</name>
    <dbReference type="NCBI Taxonomy" id="820"/>
    <lineage>
        <taxon>Bacteria</taxon>
        <taxon>Pseudomonadati</taxon>
        <taxon>Bacteroidota</taxon>
        <taxon>Bacteroidia</taxon>
        <taxon>Bacteroidales</taxon>
        <taxon>Bacteroidaceae</taxon>
        <taxon>Bacteroides</taxon>
    </lineage>
</organism>
<dbReference type="Pfam" id="PF14284">
    <property type="entry name" value="PcfJ"/>
    <property type="match status" value="1"/>
</dbReference>
<proteinExistence type="predicted"/>
<evidence type="ECO:0000313" key="3">
    <source>
        <dbReference type="Proteomes" id="UP000487989"/>
    </source>
</evidence>
<dbReference type="Proteomes" id="UP000487989">
    <property type="component" value="Unassembled WGS sequence"/>
</dbReference>
<feature type="region of interest" description="Disordered" evidence="1">
    <location>
        <begin position="286"/>
        <end position="312"/>
    </location>
</feature>
<protein>
    <submittedName>
        <fullName evidence="2">PcfJ-like protein</fullName>
    </submittedName>
</protein>
<dbReference type="AlphaFoldDB" id="A0A6I0LMI6"/>
<evidence type="ECO:0000313" key="2">
    <source>
        <dbReference type="EMBL" id="KAB4248379.1"/>
    </source>
</evidence>
<reference evidence="2 3" key="1">
    <citation type="journal article" date="2019" name="Nat. Med.">
        <title>A library of human gut bacterial isolates paired with longitudinal multiomics data enables mechanistic microbiome research.</title>
        <authorList>
            <person name="Poyet M."/>
            <person name="Groussin M."/>
            <person name="Gibbons S.M."/>
            <person name="Avila-Pacheco J."/>
            <person name="Jiang X."/>
            <person name="Kearney S.M."/>
            <person name="Perrotta A.R."/>
            <person name="Berdy B."/>
            <person name="Zhao S."/>
            <person name="Lieberman T.D."/>
            <person name="Swanson P.K."/>
            <person name="Smith M."/>
            <person name="Roesemann S."/>
            <person name="Alexander J.E."/>
            <person name="Rich S.A."/>
            <person name="Livny J."/>
            <person name="Vlamakis H."/>
            <person name="Clish C."/>
            <person name="Bullock K."/>
            <person name="Deik A."/>
            <person name="Scott J."/>
            <person name="Pierce K.A."/>
            <person name="Xavier R.J."/>
            <person name="Alm E.J."/>
        </authorList>
    </citation>
    <scope>NUCLEOTIDE SEQUENCE [LARGE SCALE GENOMIC DNA]</scope>
    <source>
        <strain evidence="2 3">BIOML-A3</strain>
    </source>
</reference>
<name>A0A6I0LMI6_BACUN</name>
<sequence length="437" mass="51822">MKPRNKLQKMVVENLKKLPELSAYQKKQIEKHIIPHIAKLNSKGEYTCMDCGKSWKNDKSNSNIVTCPHCSAKLTVEKDRKRKIAYKDYFAIVTRCGGFQIIRMFFMSATLRKGKKATWWTDEAFQRWITSDGREVIVGRKRNWLCRYVDSWDWSSDLEVRQEHYAHSVCPNKIIGRVYAIPELVRNGFNGDFHDYNPSKVVKSLLTNNRIETLWKAGQFQLARYFMSSSYSLDRYWSSIKIAIRNNYTVEDASMWCDLLSSLSYMEKDIRNPKFICPDNLNEAHDHWQQKRQAKEERVRRQQQRQREMDDENKYLSNTKQVLKDEKKYQKAKSRYFDLEFKDQEITVKPLTSIKEFIDEWHTMHHCVFTNKYYQKEHSLILHAIVNGVSIATIEMDIKNLEILQCRGVHNSVPPFKDRIITLIESNKHKIAQKRAV</sequence>
<gene>
    <name evidence="2" type="ORF">GAP48_18690</name>
</gene>
<dbReference type="InterPro" id="IPR025586">
    <property type="entry name" value="PcfJ"/>
</dbReference>
<dbReference type="EMBL" id="WCTJ01000039">
    <property type="protein sequence ID" value="KAB4248379.1"/>
    <property type="molecule type" value="Genomic_DNA"/>
</dbReference>
<dbReference type="RefSeq" id="WP_151882044.1">
    <property type="nucleotide sequence ID" value="NZ_WCTH01000011.1"/>
</dbReference>
<accession>A0A6I0LMI6</accession>